<gene>
    <name evidence="1" type="ORF">SAMN05421827_101510</name>
</gene>
<proteinExistence type="predicted"/>
<dbReference type="Proteomes" id="UP000199643">
    <property type="component" value="Unassembled WGS sequence"/>
</dbReference>
<dbReference type="AlphaFoldDB" id="A0A1G7NUX5"/>
<evidence type="ECO:0000313" key="2">
    <source>
        <dbReference type="Proteomes" id="UP000199643"/>
    </source>
</evidence>
<dbReference type="RefSeq" id="WP_090496447.1">
    <property type="nucleotide sequence ID" value="NZ_FNCH01000001.1"/>
</dbReference>
<organism evidence="1 2">
    <name type="scientific">Pedobacter terrae</name>
    <dbReference type="NCBI Taxonomy" id="405671"/>
    <lineage>
        <taxon>Bacteria</taxon>
        <taxon>Pseudomonadati</taxon>
        <taxon>Bacteroidota</taxon>
        <taxon>Sphingobacteriia</taxon>
        <taxon>Sphingobacteriales</taxon>
        <taxon>Sphingobacteriaceae</taxon>
        <taxon>Pedobacter</taxon>
    </lineage>
</organism>
<name>A0A1G7NUX5_9SPHI</name>
<evidence type="ECO:0000313" key="1">
    <source>
        <dbReference type="EMBL" id="SDF77743.1"/>
    </source>
</evidence>
<sequence>MTLTISGHLQLLSTENTGTIAALNGQQKVLATTSTTADGRFTLNAVITDPGCRLYGFPGQSLTDDAIASTLQTTGAVHYEALIPETRSPWITLYLNAGSSMVAAAHRANVEENEVQKKVKSLLFGEAVGLFMPGYTADFIAHIAHPEVFDASLFLSKSLEAGGPDALSDQLLNQTDPEKNGTPLFATPKAASVGTEAPISATEAPSAIIIPPSATWACNVPQWMDTLDAEGGVYTDTMTTLSEVSDGLAASVGTEAAGLSLKDLATNIGKSAAGSLVSFAASQLFGLLEGWIFGQPVNPVLEILQNISKQLQTVINNQIQMLNDLNAIMNVLHTIQQNAILEHLTQPLTTIQTNVQNAYNFSISSNSGVPSATLTTAAGNITDPNVGVIWALQDMHNLITGASGEMPLPQAVFQCYPKLASVNGLNQNFLSNENFYLKIQGLYHYYASVQTQGVQLVMQAYNYLENQSISNNSTPYPASPYAISYYNNWLIGGSTANGATPNLVIQREGYRSCFQTYYQNFQGYMGALPDDMAICLIPHSRGQVAPIYYSIEGGFLVLGYVSYLLRIWTGGTNVLDNQQFGTLGNWGLPAVLQNAFHYPSPQDLKNMLGQGLGSGFYNGNYYSYLHDQGFTDDSATYGTNYFQQVTIWTNTYGNYYSGNFWRYNWPSWTPAYNPIDIHNVKLQMEGMTPPPPHYCGIQGTLPIGIQLQGNTTGNLNTGFYSSNPYHPHQDAAAWDAPTNQIYGGLIVAEVSTFTGEPHPSLKA</sequence>
<dbReference type="OrthoDB" id="1488502at2"/>
<protein>
    <submittedName>
        <fullName evidence="1">Uncharacterized protein</fullName>
    </submittedName>
</protein>
<accession>A0A1G7NUX5</accession>
<reference evidence="2" key="1">
    <citation type="submission" date="2016-10" db="EMBL/GenBank/DDBJ databases">
        <authorList>
            <person name="Varghese N."/>
            <person name="Submissions S."/>
        </authorList>
    </citation>
    <scope>NUCLEOTIDE SEQUENCE [LARGE SCALE GENOMIC DNA]</scope>
    <source>
        <strain evidence="2">DSM 17933</strain>
    </source>
</reference>
<dbReference type="EMBL" id="FNCH01000001">
    <property type="protein sequence ID" value="SDF77743.1"/>
    <property type="molecule type" value="Genomic_DNA"/>
</dbReference>
<keyword evidence="2" id="KW-1185">Reference proteome</keyword>